<comment type="caution">
    <text evidence="1">The sequence shown here is derived from an EMBL/GenBank/DDBJ whole genome shotgun (WGS) entry which is preliminary data.</text>
</comment>
<reference evidence="1" key="1">
    <citation type="journal article" date="2015" name="Nature">
        <title>Complex archaea that bridge the gap between prokaryotes and eukaryotes.</title>
        <authorList>
            <person name="Spang A."/>
            <person name="Saw J.H."/>
            <person name="Jorgensen S.L."/>
            <person name="Zaremba-Niedzwiedzka K."/>
            <person name="Martijn J."/>
            <person name="Lind A.E."/>
            <person name="van Eijk R."/>
            <person name="Schleper C."/>
            <person name="Guy L."/>
            <person name="Ettema T.J."/>
        </authorList>
    </citation>
    <scope>NUCLEOTIDE SEQUENCE</scope>
</reference>
<gene>
    <name evidence="1" type="ORF">LCGC14_1885320</name>
</gene>
<organism evidence="1">
    <name type="scientific">marine sediment metagenome</name>
    <dbReference type="NCBI Taxonomy" id="412755"/>
    <lineage>
        <taxon>unclassified sequences</taxon>
        <taxon>metagenomes</taxon>
        <taxon>ecological metagenomes</taxon>
    </lineage>
</organism>
<evidence type="ECO:0000313" key="1">
    <source>
        <dbReference type="EMBL" id="KKL92375.1"/>
    </source>
</evidence>
<accession>A0A0F9IF05</accession>
<dbReference type="EMBL" id="LAZR01019484">
    <property type="protein sequence ID" value="KKL92375.1"/>
    <property type="molecule type" value="Genomic_DNA"/>
</dbReference>
<proteinExistence type="predicted"/>
<sequence>MVNWDGILDSALDKKEIEKALESGPILIPESDMKDGDWTGAQVLALVVNPVYAGVGPYPQIIDDGVWISAVAKQIERIGAHLILRVLLDSLRQTFEEGNIG</sequence>
<name>A0A0F9IF05_9ZZZZ</name>
<dbReference type="AlphaFoldDB" id="A0A0F9IF05"/>
<protein>
    <submittedName>
        <fullName evidence="1">Uncharacterized protein</fullName>
    </submittedName>
</protein>